<feature type="non-terminal residue" evidence="1">
    <location>
        <position position="1"/>
    </location>
</feature>
<gene>
    <name evidence="1" type="primary">ORF29494</name>
</gene>
<reference evidence="1" key="1">
    <citation type="submission" date="2014-12" db="EMBL/GenBank/DDBJ databases">
        <title>Insight into the proteome of Arion vulgaris.</title>
        <authorList>
            <person name="Aradska J."/>
            <person name="Bulat T."/>
            <person name="Smidak R."/>
            <person name="Sarate P."/>
            <person name="Gangsoo J."/>
            <person name="Sialana F."/>
            <person name="Bilban M."/>
            <person name="Lubec G."/>
        </authorList>
    </citation>
    <scope>NUCLEOTIDE SEQUENCE</scope>
    <source>
        <tissue evidence="1">Skin</tissue>
    </source>
</reference>
<protein>
    <submittedName>
        <fullName evidence="1">Uncharacterized protein</fullName>
    </submittedName>
</protein>
<sequence>RKCCNFIICLAKRWLVVENDAVEQKIKTSGYQYYEAAMISASYLKTLTDDLFERAEVDKTIQIIKNAWQLGVYYGIHVSNDCLSDKLKCKTTFSMHTQTSNSTDLIGLGRLLNLKDSDILEAIISKYSEESESQALAKLLRKLALIFDTSGSLSTSLVNKLLTELSLKTISFAQCLKQAQLYLTYCSEAGTFKTALEVCEQADLLNDLSVQGQERTSIEVYDFLDVGHFQVGLKSSKSGKTLSDMTEAVYAVTGDDEPLENVLEQLETVVRE</sequence>
<accession>A0A0B6YN24</accession>
<evidence type="ECO:0000313" key="1">
    <source>
        <dbReference type="EMBL" id="CEK57186.1"/>
    </source>
</evidence>
<feature type="non-terminal residue" evidence="1">
    <location>
        <position position="272"/>
    </location>
</feature>
<dbReference type="EMBL" id="HACG01010321">
    <property type="protein sequence ID" value="CEK57186.1"/>
    <property type="molecule type" value="Transcribed_RNA"/>
</dbReference>
<organism evidence="1">
    <name type="scientific">Arion vulgaris</name>
    <dbReference type="NCBI Taxonomy" id="1028688"/>
    <lineage>
        <taxon>Eukaryota</taxon>
        <taxon>Metazoa</taxon>
        <taxon>Spiralia</taxon>
        <taxon>Lophotrochozoa</taxon>
        <taxon>Mollusca</taxon>
        <taxon>Gastropoda</taxon>
        <taxon>Heterobranchia</taxon>
        <taxon>Euthyneura</taxon>
        <taxon>Panpulmonata</taxon>
        <taxon>Eupulmonata</taxon>
        <taxon>Stylommatophora</taxon>
        <taxon>Helicina</taxon>
        <taxon>Arionoidea</taxon>
        <taxon>Arionidae</taxon>
        <taxon>Arion</taxon>
    </lineage>
</organism>
<name>A0A0B6YN24_9EUPU</name>
<proteinExistence type="predicted"/>
<dbReference type="AlphaFoldDB" id="A0A0B6YN24"/>